<organism evidence="2 3">
    <name type="scientific">Naegleria lovaniensis</name>
    <name type="common">Amoeba</name>
    <dbReference type="NCBI Taxonomy" id="51637"/>
    <lineage>
        <taxon>Eukaryota</taxon>
        <taxon>Discoba</taxon>
        <taxon>Heterolobosea</taxon>
        <taxon>Tetramitia</taxon>
        <taxon>Eutetramitia</taxon>
        <taxon>Vahlkampfiidae</taxon>
        <taxon>Naegleria</taxon>
    </lineage>
</organism>
<protein>
    <recommendedName>
        <fullName evidence="4">Actin</fullName>
    </recommendedName>
</protein>
<dbReference type="SMART" id="SM00268">
    <property type="entry name" value="ACTIN"/>
    <property type="match status" value="1"/>
</dbReference>
<dbReference type="Pfam" id="PF00022">
    <property type="entry name" value="Actin"/>
    <property type="match status" value="1"/>
</dbReference>
<dbReference type="AlphaFoldDB" id="A0AA88GU25"/>
<dbReference type="InterPro" id="IPR004000">
    <property type="entry name" value="Actin"/>
</dbReference>
<dbReference type="SUPFAM" id="SSF53067">
    <property type="entry name" value="Actin-like ATPase domain"/>
    <property type="match status" value="2"/>
</dbReference>
<reference evidence="2 3" key="1">
    <citation type="journal article" date="2018" name="BMC Genomics">
        <title>The genome of Naegleria lovaniensis, the basis for a comparative approach to unravel pathogenicity factors of the human pathogenic amoeba N. fowleri.</title>
        <authorList>
            <person name="Liechti N."/>
            <person name="Schurch N."/>
            <person name="Bruggmann R."/>
            <person name="Wittwer M."/>
        </authorList>
    </citation>
    <scope>NUCLEOTIDE SEQUENCE [LARGE SCALE GENOMIC DNA]</scope>
    <source>
        <strain evidence="2 3">ATCC 30569</strain>
    </source>
</reference>
<name>A0AA88GU25_NAELO</name>
<dbReference type="FunFam" id="3.30.420.40:FF:000050">
    <property type="entry name" value="Actin, alpha skeletal muscle"/>
    <property type="match status" value="1"/>
</dbReference>
<dbReference type="RefSeq" id="XP_044549767.1">
    <property type="nucleotide sequence ID" value="XM_044692394.1"/>
</dbReference>
<dbReference type="PANTHER" id="PTHR11937">
    <property type="entry name" value="ACTIN"/>
    <property type="match status" value="1"/>
</dbReference>
<evidence type="ECO:0000256" key="1">
    <source>
        <dbReference type="RuleBase" id="RU000487"/>
    </source>
</evidence>
<accession>A0AA88GU25</accession>
<evidence type="ECO:0008006" key="4">
    <source>
        <dbReference type="Google" id="ProtNLM"/>
    </source>
</evidence>
<keyword evidence="3" id="KW-1185">Reference proteome</keyword>
<proteinExistence type="inferred from homology"/>
<evidence type="ECO:0000313" key="3">
    <source>
        <dbReference type="Proteomes" id="UP000816034"/>
    </source>
</evidence>
<sequence length="441" mass="49813">MFIDDDIAQVVIDTGSGTLKCGFTGELCPRSVFPTLVGRLGMDCTLDQPTTTTFHENLFQISPLQIPPKYAFTGHSAISMLPSSCHLEFNPLYQQQHHSDLEISWNEIQNSECSNHDGSSSCCTYSEPMSRGIIRDWDDMEKLWHCAFYDELKIAPEECPILLTHIPLQPKAQKEKIIQIMFETFSVPAIYLGNQAVMSMYGCGKVSGVIVESGDGITNVLPIYEGNALMYALKSWHLAGRDVTEYFMNLLQNEKGLVCKTRLDREIVRDLKEKLCYCAQSNDSQHDSQNNCNQKRYELPDGQEITLSNELCSKPVELLFNPSSILNDLEYNGIHEMIFNSIQSCDMNLRRDFYSNIILSGGNTLFPGFSHRLKQELLTLLPNHGNLLTTQLNIMARTERKYLSWIGASIFGSLSTTSALFTTKEEYDEAGPPVYHGRKCF</sequence>
<dbReference type="Gene3D" id="3.30.420.40">
    <property type="match status" value="2"/>
</dbReference>
<dbReference type="GeneID" id="68095378"/>
<comment type="caution">
    <text evidence="2">The sequence shown here is derived from an EMBL/GenBank/DDBJ whole genome shotgun (WGS) entry which is preliminary data.</text>
</comment>
<dbReference type="Gene3D" id="3.90.640.10">
    <property type="entry name" value="Actin, Chain A, domain 4"/>
    <property type="match status" value="1"/>
</dbReference>
<dbReference type="EMBL" id="PYSW02000017">
    <property type="protein sequence ID" value="KAG2385774.1"/>
    <property type="molecule type" value="Genomic_DNA"/>
</dbReference>
<dbReference type="Proteomes" id="UP000816034">
    <property type="component" value="Unassembled WGS sequence"/>
</dbReference>
<gene>
    <name evidence="2" type="ORF">C9374_002923</name>
</gene>
<dbReference type="InterPro" id="IPR043129">
    <property type="entry name" value="ATPase_NBD"/>
</dbReference>
<evidence type="ECO:0000313" key="2">
    <source>
        <dbReference type="EMBL" id="KAG2385774.1"/>
    </source>
</evidence>
<comment type="similarity">
    <text evidence="1">Belongs to the actin family.</text>
</comment>